<feature type="compositionally biased region" description="Low complexity" evidence="1">
    <location>
        <begin position="1"/>
        <end position="19"/>
    </location>
</feature>
<dbReference type="EMBL" id="FOFA01000001">
    <property type="protein sequence ID" value="SEP68176.1"/>
    <property type="molecule type" value="Genomic_DNA"/>
</dbReference>
<feature type="region of interest" description="Disordered" evidence="1">
    <location>
        <begin position="1"/>
        <end position="52"/>
    </location>
</feature>
<dbReference type="RefSeq" id="WP_091177409.1">
    <property type="nucleotide sequence ID" value="NZ_FOFA01000001.1"/>
</dbReference>
<evidence type="ECO:0000256" key="1">
    <source>
        <dbReference type="SAM" id="MobiDB-lite"/>
    </source>
</evidence>
<organism evidence="2 3">
    <name type="scientific">Microlunatus flavus</name>
    <dbReference type="NCBI Taxonomy" id="1036181"/>
    <lineage>
        <taxon>Bacteria</taxon>
        <taxon>Bacillati</taxon>
        <taxon>Actinomycetota</taxon>
        <taxon>Actinomycetes</taxon>
        <taxon>Propionibacteriales</taxon>
        <taxon>Propionibacteriaceae</taxon>
        <taxon>Microlunatus</taxon>
    </lineage>
</organism>
<protein>
    <submittedName>
        <fullName evidence="2">Uncharacterized protein</fullName>
    </submittedName>
</protein>
<dbReference type="AlphaFoldDB" id="A0A1H8ZUL8"/>
<dbReference type="Proteomes" id="UP000198504">
    <property type="component" value="Unassembled WGS sequence"/>
</dbReference>
<accession>A0A1H8ZUL8</accession>
<keyword evidence="3" id="KW-1185">Reference proteome</keyword>
<gene>
    <name evidence="2" type="ORF">SAMN05421756_101369</name>
</gene>
<evidence type="ECO:0000313" key="2">
    <source>
        <dbReference type="EMBL" id="SEP68176.1"/>
    </source>
</evidence>
<sequence>MNPHVPLGSLGTPGLPLSSYEQLVSPSRTNLPWPAERPPRPGPTPRRGLLRRVGRLPRLVVGAR</sequence>
<reference evidence="3" key="1">
    <citation type="submission" date="2016-10" db="EMBL/GenBank/DDBJ databases">
        <authorList>
            <person name="Varghese N."/>
            <person name="Submissions S."/>
        </authorList>
    </citation>
    <scope>NUCLEOTIDE SEQUENCE [LARGE SCALE GENOMIC DNA]</scope>
    <source>
        <strain evidence="3">CGMCC 4.6856</strain>
    </source>
</reference>
<name>A0A1H8ZUL8_9ACTN</name>
<feature type="compositionally biased region" description="Polar residues" evidence="1">
    <location>
        <begin position="20"/>
        <end position="30"/>
    </location>
</feature>
<evidence type="ECO:0000313" key="3">
    <source>
        <dbReference type="Proteomes" id="UP000198504"/>
    </source>
</evidence>
<proteinExistence type="predicted"/>